<proteinExistence type="inferred from homology"/>
<feature type="domain" description="SHS2" evidence="7">
    <location>
        <begin position="24"/>
        <end position="220"/>
    </location>
</feature>
<protein>
    <recommendedName>
        <fullName evidence="5 6">Cell division protein FtsA</fullName>
    </recommendedName>
</protein>
<reference evidence="8 9" key="1">
    <citation type="submission" date="2019-03" db="EMBL/GenBank/DDBJ databases">
        <title>Genomic Encyclopedia of Type Strains, Phase IV (KMG-IV): sequencing the most valuable type-strain genomes for metagenomic binning, comparative biology and taxonomic classification.</title>
        <authorList>
            <person name="Goeker M."/>
        </authorList>
    </citation>
    <scope>NUCLEOTIDE SEQUENCE [LARGE SCALE GENOMIC DNA]</scope>
    <source>
        <strain evidence="8 9">DSM 9035</strain>
    </source>
</reference>
<evidence type="ECO:0000256" key="6">
    <source>
        <dbReference type="PIRNR" id="PIRNR003101"/>
    </source>
</evidence>
<dbReference type="Gene3D" id="3.30.420.40">
    <property type="match status" value="1"/>
</dbReference>
<evidence type="ECO:0000256" key="3">
    <source>
        <dbReference type="ARBA" id="ARBA00023136"/>
    </source>
</evidence>
<accession>A0A4R3M138</accession>
<dbReference type="InterPro" id="IPR043129">
    <property type="entry name" value="ATPase_NBD"/>
</dbReference>
<dbReference type="SUPFAM" id="SSF53067">
    <property type="entry name" value="Actin-like ATPase domain"/>
    <property type="match status" value="2"/>
</dbReference>
<dbReference type="GO" id="GO:0032153">
    <property type="term" value="C:cell division site"/>
    <property type="evidence" value="ECO:0007669"/>
    <property type="project" value="UniProtKB-UniRule"/>
</dbReference>
<evidence type="ECO:0000256" key="5">
    <source>
        <dbReference type="HAMAP-Rule" id="MF_02033"/>
    </source>
</evidence>
<evidence type="ECO:0000256" key="2">
    <source>
        <dbReference type="ARBA" id="ARBA00022618"/>
    </source>
</evidence>
<organism evidence="8 9">
    <name type="scientific">Aquabacter spiritensis</name>
    <dbReference type="NCBI Taxonomy" id="933073"/>
    <lineage>
        <taxon>Bacteria</taxon>
        <taxon>Pseudomonadati</taxon>
        <taxon>Pseudomonadota</taxon>
        <taxon>Alphaproteobacteria</taxon>
        <taxon>Hyphomicrobiales</taxon>
        <taxon>Xanthobacteraceae</taxon>
        <taxon>Aquabacter</taxon>
    </lineage>
</organism>
<sequence length="441" mass="46555">MRHRLAQGFAPKMRPIPQKKSGIVAVLDIGTSKVVCAIARLKPRGASDVLHRRTHAIDVLGIGHTRAHGVKGGAIIDMTRAELAVRQAVDMAERAAGVQIASVIVGVSGARLSSQHYEAAVRLTAPAVEEFDIRRVLEAASTFAVGDGRAVMHALPVGYSLDGRRGIGEPCGMLGRELGVDMHVVTGDMTSLKNLVLCIERCHLGIEAMVCAPYAAALSSLTDDEMELGVTLIDMGAGTTTFSVVSGGHCLYVDGIALGGQHITNDVARGLPARLADAERLKALHGAVVAVSSDDHDMLTIPALSGDDRDQPNMVPKSRLVTIVKPRAEEIVELIRDRLKASGHAGDAGRRLVLTGGAAQLQGLPDLMARVIGPQVRIGRPLGVSRLPEAARGAAFAVAAGLLVYPQVAGLEHFEPRRRQAAGAEGATYFGRVGRWLKDSF</sequence>
<name>A0A4R3M138_9HYPH</name>
<evidence type="ECO:0000256" key="4">
    <source>
        <dbReference type="ARBA" id="ARBA00023306"/>
    </source>
</evidence>
<comment type="function">
    <text evidence="5 6">Cell division protein that is involved in the assembly of the Z ring. May serve as a membrane anchor for the Z ring.</text>
</comment>
<dbReference type="EMBL" id="SMAI01000002">
    <property type="protein sequence ID" value="TCT06702.1"/>
    <property type="molecule type" value="Genomic_DNA"/>
</dbReference>
<evidence type="ECO:0000259" key="7">
    <source>
        <dbReference type="SMART" id="SM00842"/>
    </source>
</evidence>
<evidence type="ECO:0000256" key="1">
    <source>
        <dbReference type="ARBA" id="ARBA00022475"/>
    </source>
</evidence>
<keyword evidence="2 5" id="KW-0132">Cell division</keyword>
<keyword evidence="3 5" id="KW-0472">Membrane</keyword>
<comment type="subcellular location">
    <subcellularLocation>
        <location evidence="5">Cell membrane</location>
        <topology evidence="5">Peripheral membrane protein</topology>
        <orientation evidence="5">Cytoplasmic side</orientation>
    </subcellularLocation>
    <text evidence="5">Localizes to the Z ring in an FtsZ-dependent manner. Targeted to the membrane through a conserved C-terminal amphipathic helix.</text>
</comment>
<comment type="subunit">
    <text evidence="5">Self-interacts. Interacts with FtsZ.</text>
</comment>
<dbReference type="GO" id="GO:0043093">
    <property type="term" value="P:FtsZ-dependent cytokinesis"/>
    <property type="evidence" value="ECO:0007669"/>
    <property type="project" value="UniProtKB-UniRule"/>
</dbReference>
<keyword evidence="9" id="KW-1185">Reference proteome</keyword>
<comment type="caution">
    <text evidence="8">The sequence shown here is derived from an EMBL/GenBank/DDBJ whole genome shotgun (WGS) entry which is preliminary data.</text>
</comment>
<gene>
    <name evidence="5" type="primary">ftsA</name>
    <name evidence="8" type="ORF">EDC64_102181</name>
</gene>
<comment type="similarity">
    <text evidence="5 6">Belongs to the FtsA/MreB family.</text>
</comment>
<dbReference type="SMART" id="SM00842">
    <property type="entry name" value="FtsA"/>
    <property type="match status" value="1"/>
</dbReference>
<dbReference type="PANTHER" id="PTHR32432">
    <property type="entry name" value="CELL DIVISION PROTEIN FTSA-RELATED"/>
    <property type="match status" value="1"/>
</dbReference>
<evidence type="ECO:0000313" key="8">
    <source>
        <dbReference type="EMBL" id="TCT06702.1"/>
    </source>
</evidence>
<dbReference type="Proteomes" id="UP000294664">
    <property type="component" value="Unassembled WGS sequence"/>
</dbReference>
<dbReference type="AlphaFoldDB" id="A0A4R3M138"/>
<keyword evidence="1 5" id="KW-1003">Cell membrane</keyword>
<dbReference type="InterPro" id="IPR020823">
    <property type="entry name" value="Cell_div_FtsA"/>
</dbReference>
<dbReference type="GO" id="GO:0009898">
    <property type="term" value="C:cytoplasmic side of plasma membrane"/>
    <property type="evidence" value="ECO:0007669"/>
    <property type="project" value="UniProtKB-UniRule"/>
</dbReference>
<dbReference type="PIRSF" id="PIRSF003101">
    <property type="entry name" value="FtsA"/>
    <property type="match status" value="1"/>
</dbReference>
<keyword evidence="4 5" id="KW-0131">Cell cycle</keyword>
<dbReference type="CDD" id="cd24048">
    <property type="entry name" value="ASKHA_NBD_FtsA"/>
    <property type="match status" value="1"/>
</dbReference>
<dbReference type="HAMAP" id="MF_02033">
    <property type="entry name" value="FtsA"/>
    <property type="match status" value="1"/>
</dbReference>
<dbReference type="InterPro" id="IPR050696">
    <property type="entry name" value="FtsA/MreB"/>
</dbReference>
<dbReference type="Pfam" id="PF02491">
    <property type="entry name" value="SHS2_FTSA"/>
    <property type="match status" value="1"/>
</dbReference>
<dbReference type="Pfam" id="PF14450">
    <property type="entry name" value="FtsA"/>
    <property type="match status" value="1"/>
</dbReference>
<dbReference type="PANTHER" id="PTHR32432:SF4">
    <property type="entry name" value="CELL DIVISION PROTEIN FTSA"/>
    <property type="match status" value="1"/>
</dbReference>
<evidence type="ECO:0000313" key="9">
    <source>
        <dbReference type="Proteomes" id="UP000294664"/>
    </source>
</evidence>
<dbReference type="InterPro" id="IPR003494">
    <property type="entry name" value="SHS2_FtsA"/>
</dbReference>
<dbReference type="NCBIfam" id="TIGR01174">
    <property type="entry name" value="ftsA"/>
    <property type="match status" value="1"/>
</dbReference>